<feature type="region of interest" description="Disordered" evidence="5">
    <location>
        <begin position="189"/>
        <end position="227"/>
    </location>
</feature>
<dbReference type="Gene3D" id="1.25.40.20">
    <property type="entry name" value="Ankyrin repeat-containing domain"/>
    <property type="match status" value="1"/>
</dbReference>
<keyword evidence="1" id="KW-0217">Developmental protein</keyword>
<dbReference type="PANTHER" id="PTHR24179">
    <property type="entry name" value="PROTEIN PHOSPHATASE 1 REGULATORY SUBUNIT 12"/>
    <property type="match status" value="1"/>
</dbReference>
<dbReference type="PROSITE" id="PS50088">
    <property type="entry name" value="ANK_REPEAT"/>
    <property type="match status" value="1"/>
</dbReference>
<reference evidence="6 7" key="1">
    <citation type="submission" date="2024-02" db="EMBL/GenBank/DDBJ databases">
        <authorList>
            <person name="Chen Y."/>
            <person name="Shah S."/>
            <person name="Dougan E. K."/>
            <person name="Thang M."/>
            <person name="Chan C."/>
        </authorList>
    </citation>
    <scope>NUCLEOTIDE SEQUENCE [LARGE SCALE GENOMIC DNA]</scope>
</reference>
<dbReference type="PANTHER" id="PTHR24179:SF21">
    <property type="entry name" value="MYOSIN BINDING SUBUNIT, ISOFORM O"/>
    <property type="match status" value="1"/>
</dbReference>
<name>A0ABP0HBF8_9DINO</name>
<keyword evidence="2" id="KW-0677">Repeat</keyword>
<organism evidence="6 7">
    <name type="scientific">Durusdinium trenchii</name>
    <dbReference type="NCBI Taxonomy" id="1381693"/>
    <lineage>
        <taxon>Eukaryota</taxon>
        <taxon>Sar</taxon>
        <taxon>Alveolata</taxon>
        <taxon>Dinophyceae</taxon>
        <taxon>Suessiales</taxon>
        <taxon>Symbiodiniaceae</taxon>
        <taxon>Durusdinium</taxon>
    </lineage>
</organism>
<evidence type="ECO:0000256" key="1">
    <source>
        <dbReference type="ARBA" id="ARBA00022473"/>
    </source>
</evidence>
<evidence type="ECO:0000256" key="4">
    <source>
        <dbReference type="PROSITE-ProRule" id="PRU00023"/>
    </source>
</evidence>
<dbReference type="SUPFAM" id="SSF48403">
    <property type="entry name" value="Ankyrin repeat"/>
    <property type="match status" value="1"/>
</dbReference>
<evidence type="ECO:0000256" key="2">
    <source>
        <dbReference type="ARBA" id="ARBA00022737"/>
    </source>
</evidence>
<evidence type="ECO:0000313" key="7">
    <source>
        <dbReference type="Proteomes" id="UP001642464"/>
    </source>
</evidence>
<accession>A0ABP0HBF8</accession>
<protein>
    <submittedName>
        <fullName evidence="6">Uncharacterized protein</fullName>
    </submittedName>
</protein>
<sequence>MGNNTASSCHQRCDKVAVEYAGAGIYALASQGRHPDGDLQGSEALLCHKMLVAAKDGREDELKMLLEQGLPVDRRRPFFMKREQEDVEVVAPANARRVHGMTALMYASQAGYPKCCIQLLLAKADTNCEDEDGMRPLHFAATSGSLYVCELLIQHRADVEAKADDGKTALDMVPDDAVPTAKLHKRWQELLEANAPTKEPATSPPENQENPNDVGNRPKGVDKESES</sequence>
<dbReference type="Proteomes" id="UP001642464">
    <property type="component" value="Unassembled WGS sequence"/>
</dbReference>
<dbReference type="EMBL" id="CAXAMM010000214">
    <property type="protein sequence ID" value="CAK8986479.1"/>
    <property type="molecule type" value="Genomic_DNA"/>
</dbReference>
<feature type="compositionally biased region" description="Polar residues" evidence="5">
    <location>
        <begin position="204"/>
        <end position="213"/>
    </location>
</feature>
<dbReference type="InterPro" id="IPR036770">
    <property type="entry name" value="Ankyrin_rpt-contain_sf"/>
</dbReference>
<gene>
    <name evidence="6" type="ORF">SCF082_LOCUS565</name>
</gene>
<dbReference type="PROSITE" id="PS50297">
    <property type="entry name" value="ANK_REP_REGION"/>
    <property type="match status" value="1"/>
</dbReference>
<dbReference type="InterPro" id="IPR002110">
    <property type="entry name" value="Ankyrin_rpt"/>
</dbReference>
<dbReference type="SMART" id="SM00248">
    <property type="entry name" value="ANK"/>
    <property type="match status" value="2"/>
</dbReference>
<evidence type="ECO:0000256" key="3">
    <source>
        <dbReference type="ARBA" id="ARBA00038386"/>
    </source>
</evidence>
<keyword evidence="7" id="KW-1185">Reference proteome</keyword>
<comment type="similarity">
    <text evidence="3">Belongs to the NRARP family.</text>
</comment>
<evidence type="ECO:0000313" key="6">
    <source>
        <dbReference type="EMBL" id="CAK8986479.1"/>
    </source>
</evidence>
<evidence type="ECO:0000256" key="5">
    <source>
        <dbReference type="SAM" id="MobiDB-lite"/>
    </source>
</evidence>
<feature type="repeat" description="ANK" evidence="4">
    <location>
        <begin position="132"/>
        <end position="164"/>
    </location>
</feature>
<keyword evidence="4" id="KW-0040">ANK repeat</keyword>
<dbReference type="InterPro" id="IPR051226">
    <property type="entry name" value="PP1_Regulatory_Subunit"/>
</dbReference>
<comment type="caution">
    <text evidence="6">The sequence shown here is derived from an EMBL/GenBank/DDBJ whole genome shotgun (WGS) entry which is preliminary data.</text>
</comment>
<proteinExistence type="inferred from homology"/>
<dbReference type="Pfam" id="PF12796">
    <property type="entry name" value="Ank_2"/>
    <property type="match status" value="1"/>
</dbReference>